<dbReference type="AlphaFoldDB" id="A0A0A9EES9"/>
<accession>A0A0A9EES9</accession>
<dbReference type="EMBL" id="GBRH01198626">
    <property type="protein sequence ID" value="JAD99269.1"/>
    <property type="molecule type" value="Transcribed_RNA"/>
</dbReference>
<proteinExistence type="predicted"/>
<organism evidence="1">
    <name type="scientific">Arundo donax</name>
    <name type="common">Giant reed</name>
    <name type="synonym">Donax arundinaceus</name>
    <dbReference type="NCBI Taxonomy" id="35708"/>
    <lineage>
        <taxon>Eukaryota</taxon>
        <taxon>Viridiplantae</taxon>
        <taxon>Streptophyta</taxon>
        <taxon>Embryophyta</taxon>
        <taxon>Tracheophyta</taxon>
        <taxon>Spermatophyta</taxon>
        <taxon>Magnoliopsida</taxon>
        <taxon>Liliopsida</taxon>
        <taxon>Poales</taxon>
        <taxon>Poaceae</taxon>
        <taxon>PACMAD clade</taxon>
        <taxon>Arundinoideae</taxon>
        <taxon>Arundineae</taxon>
        <taxon>Arundo</taxon>
    </lineage>
</organism>
<protein>
    <submittedName>
        <fullName evidence="1">Uncharacterized protein</fullName>
    </submittedName>
</protein>
<sequence>MLRKGICLLASFPPPRLIVMFPFPQMELGTKIFVNRLFSSIFS</sequence>
<reference evidence="1" key="2">
    <citation type="journal article" date="2015" name="Data Brief">
        <title>Shoot transcriptome of the giant reed, Arundo donax.</title>
        <authorList>
            <person name="Barrero R.A."/>
            <person name="Guerrero F.D."/>
            <person name="Moolhuijzen P."/>
            <person name="Goolsby J.A."/>
            <person name="Tidwell J."/>
            <person name="Bellgard S.E."/>
            <person name="Bellgard M.I."/>
        </authorList>
    </citation>
    <scope>NUCLEOTIDE SEQUENCE</scope>
    <source>
        <tissue evidence="1">Shoot tissue taken approximately 20 cm above the soil surface</tissue>
    </source>
</reference>
<evidence type="ECO:0000313" key="1">
    <source>
        <dbReference type="EMBL" id="JAD99269.1"/>
    </source>
</evidence>
<name>A0A0A9EES9_ARUDO</name>
<reference evidence="1" key="1">
    <citation type="submission" date="2014-09" db="EMBL/GenBank/DDBJ databases">
        <authorList>
            <person name="Magalhaes I.L.F."/>
            <person name="Oliveira U."/>
            <person name="Santos F.R."/>
            <person name="Vidigal T.H.D.A."/>
            <person name="Brescovit A.D."/>
            <person name="Santos A.J."/>
        </authorList>
    </citation>
    <scope>NUCLEOTIDE SEQUENCE</scope>
    <source>
        <tissue evidence="1">Shoot tissue taken approximately 20 cm above the soil surface</tissue>
    </source>
</reference>